<keyword evidence="1" id="KW-0732">Signal</keyword>
<organism evidence="2 3">
    <name type="scientific">Dyella acidiphila</name>
    <dbReference type="NCBI Taxonomy" id="2775866"/>
    <lineage>
        <taxon>Bacteria</taxon>
        <taxon>Pseudomonadati</taxon>
        <taxon>Pseudomonadota</taxon>
        <taxon>Gammaproteobacteria</taxon>
        <taxon>Lysobacterales</taxon>
        <taxon>Rhodanobacteraceae</taxon>
        <taxon>Dyella</taxon>
    </lineage>
</organism>
<evidence type="ECO:0000313" key="3">
    <source>
        <dbReference type="Proteomes" id="UP000651010"/>
    </source>
</evidence>
<feature type="chain" id="PRO_5046383894" description="Methanol dehydrogenase" evidence="1">
    <location>
        <begin position="20"/>
        <end position="159"/>
    </location>
</feature>
<dbReference type="EMBL" id="JACZZA010000001">
    <property type="protein sequence ID" value="MBE1159483.1"/>
    <property type="molecule type" value="Genomic_DNA"/>
</dbReference>
<accession>A0ABR9G615</accession>
<evidence type="ECO:0000313" key="2">
    <source>
        <dbReference type="EMBL" id="MBE1159483.1"/>
    </source>
</evidence>
<sequence>MKAGLLIAVLWAMAGMVQAQQPLSAAGLAKEIDAKGAKAVVEGLGDRFDGVLDRIDTGDADWIALVPRLAQGTDAGNSEGLSIALAYALPKNPAAVLAVVTEDGGILSVSRVCSIPFIEDSVKDRPGYKRQALRAMEAVRVAALQRAKESCFAVLSRSR</sequence>
<feature type="signal peptide" evidence="1">
    <location>
        <begin position="1"/>
        <end position="19"/>
    </location>
</feature>
<gene>
    <name evidence="2" type="ORF">IGX34_03735</name>
</gene>
<dbReference type="Proteomes" id="UP000651010">
    <property type="component" value="Unassembled WGS sequence"/>
</dbReference>
<dbReference type="RefSeq" id="WP_192554304.1">
    <property type="nucleotide sequence ID" value="NZ_JACZZA010000001.1"/>
</dbReference>
<proteinExistence type="predicted"/>
<comment type="caution">
    <text evidence="2">The sequence shown here is derived from an EMBL/GenBank/DDBJ whole genome shotgun (WGS) entry which is preliminary data.</text>
</comment>
<evidence type="ECO:0008006" key="4">
    <source>
        <dbReference type="Google" id="ProtNLM"/>
    </source>
</evidence>
<name>A0ABR9G615_9GAMM</name>
<reference evidence="2 3" key="1">
    <citation type="submission" date="2020-09" db="EMBL/GenBank/DDBJ databases">
        <title>Dyella sp. 7MK23 isolated from forest soil.</title>
        <authorList>
            <person name="Fu J."/>
        </authorList>
    </citation>
    <scope>NUCLEOTIDE SEQUENCE [LARGE SCALE GENOMIC DNA]</scope>
    <source>
        <strain evidence="2 3">7MK23</strain>
    </source>
</reference>
<evidence type="ECO:0000256" key="1">
    <source>
        <dbReference type="SAM" id="SignalP"/>
    </source>
</evidence>
<keyword evidence="3" id="KW-1185">Reference proteome</keyword>
<protein>
    <recommendedName>
        <fullName evidence="4">Methanol dehydrogenase</fullName>
    </recommendedName>
</protein>